<proteinExistence type="predicted"/>
<gene>
    <name evidence="3" type="ORF">SO694_00015144</name>
</gene>
<keyword evidence="2" id="KW-0732">Signal</keyword>
<feature type="compositionally biased region" description="Pro residues" evidence="1">
    <location>
        <begin position="427"/>
        <end position="438"/>
    </location>
</feature>
<dbReference type="Proteomes" id="UP001363151">
    <property type="component" value="Unassembled WGS sequence"/>
</dbReference>
<feature type="chain" id="PRO_5046892080" evidence="2">
    <location>
        <begin position="19"/>
        <end position="438"/>
    </location>
</feature>
<keyword evidence="4" id="KW-1185">Reference proteome</keyword>
<feature type="region of interest" description="Disordered" evidence="1">
    <location>
        <begin position="407"/>
        <end position="438"/>
    </location>
</feature>
<dbReference type="InterPro" id="IPR028978">
    <property type="entry name" value="Chorismate_lyase_/UTRA_dom_sf"/>
</dbReference>
<evidence type="ECO:0000313" key="3">
    <source>
        <dbReference type="EMBL" id="KAK7242788.1"/>
    </source>
</evidence>
<name>A0ABR1G2J2_AURAN</name>
<dbReference type="Gene3D" id="3.40.1410.10">
    <property type="entry name" value="Chorismate lyase-like"/>
    <property type="match status" value="1"/>
</dbReference>
<comment type="caution">
    <text evidence="3">The sequence shown here is derived from an EMBL/GenBank/DDBJ whole genome shotgun (WGS) entry which is preliminary data.</text>
</comment>
<sequence length="438" mass="47818">MVMRTLVVGLACVAGAAALRPQPLGRPPVGRPVGRRGETRRVLADVRVVARGSDELDVVDLGGDEPVAARGGDGLDAETWAAAAQFAGKWKAVAVDDMAALEKLGDEKRVPLYFRKVLRHTLANGGVFEHHLDAEGRYSESEESDCFFFDQSTAPALVNGPPVLDRAPGGEPVLRTVSCRDGRLRVVEESRVAAPRDRAAGVMEHVLSVEGDTLRRRLTNKGTGTSVVWTMVRVERAPSLRKTTLTTSHDDAAVLARFPPAQRPLLTATGNLQKILASFHNDEVWVRVDANDEVAPRVYERRVTIGIGARVCVHASSVVFAHSLIAQELISSGRIGIGQTYHKLGILPRFDLVDAAADDSTFRRTYTLSSPHVTCHIRELFPQRVCEPDFFDDEAGQAAFLAAAARARRAPPLRRRPRRRAQRPRPSRAPPPIHNGVL</sequence>
<evidence type="ECO:0000313" key="4">
    <source>
        <dbReference type="Proteomes" id="UP001363151"/>
    </source>
</evidence>
<evidence type="ECO:0000256" key="2">
    <source>
        <dbReference type="SAM" id="SignalP"/>
    </source>
</evidence>
<organism evidence="3 4">
    <name type="scientific">Aureococcus anophagefferens</name>
    <name type="common">Harmful bloom alga</name>
    <dbReference type="NCBI Taxonomy" id="44056"/>
    <lineage>
        <taxon>Eukaryota</taxon>
        <taxon>Sar</taxon>
        <taxon>Stramenopiles</taxon>
        <taxon>Ochrophyta</taxon>
        <taxon>Pelagophyceae</taxon>
        <taxon>Pelagomonadales</taxon>
        <taxon>Pelagomonadaceae</taxon>
        <taxon>Aureococcus</taxon>
    </lineage>
</organism>
<dbReference type="EMBL" id="JBBJCI010000140">
    <property type="protein sequence ID" value="KAK7242788.1"/>
    <property type="molecule type" value="Genomic_DNA"/>
</dbReference>
<feature type="signal peptide" evidence="2">
    <location>
        <begin position="1"/>
        <end position="18"/>
    </location>
</feature>
<dbReference type="SUPFAM" id="SSF64288">
    <property type="entry name" value="Chorismate lyase-like"/>
    <property type="match status" value="1"/>
</dbReference>
<reference evidence="3 4" key="1">
    <citation type="submission" date="2024-03" db="EMBL/GenBank/DDBJ databases">
        <title>Aureococcus anophagefferens CCMP1851 and Kratosvirus quantuckense: Draft genome of a second virus-susceptible host strain in the model system.</title>
        <authorList>
            <person name="Chase E."/>
            <person name="Truchon A.R."/>
            <person name="Schepens W."/>
            <person name="Wilhelm S.W."/>
        </authorList>
    </citation>
    <scope>NUCLEOTIDE SEQUENCE [LARGE SCALE GENOMIC DNA]</scope>
    <source>
        <strain evidence="3 4">CCMP1851</strain>
    </source>
</reference>
<feature type="compositionally biased region" description="Basic residues" evidence="1">
    <location>
        <begin position="407"/>
        <end position="426"/>
    </location>
</feature>
<accession>A0ABR1G2J2</accession>
<protein>
    <submittedName>
        <fullName evidence="3">Phosphatidate phosphatase</fullName>
    </submittedName>
</protein>
<evidence type="ECO:0000256" key="1">
    <source>
        <dbReference type="SAM" id="MobiDB-lite"/>
    </source>
</evidence>